<dbReference type="OrthoDB" id="1378449at2759"/>
<evidence type="ECO:0000313" key="2">
    <source>
        <dbReference type="Proteomes" id="UP000824120"/>
    </source>
</evidence>
<proteinExistence type="predicted"/>
<organism evidence="1 2">
    <name type="scientific">Solanum commersonii</name>
    <name type="common">Commerson's wild potato</name>
    <name type="synonym">Commerson's nightshade</name>
    <dbReference type="NCBI Taxonomy" id="4109"/>
    <lineage>
        <taxon>Eukaryota</taxon>
        <taxon>Viridiplantae</taxon>
        <taxon>Streptophyta</taxon>
        <taxon>Embryophyta</taxon>
        <taxon>Tracheophyta</taxon>
        <taxon>Spermatophyta</taxon>
        <taxon>Magnoliopsida</taxon>
        <taxon>eudicotyledons</taxon>
        <taxon>Gunneridae</taxon>
        <taxon>Pentapetalae</taxon>
        <taxon>asterids</taxon>
        <taxon>lamiids</taxon>
        <taxon>Solanales</taxon>
        <taxon>Solanaceae</taxon>
        <taxon>Solanoideae</taxon>
        <taxon>Solaneae</taxon>
        <taxon>Solanum</taxon>
    </lineage>
</organism>
<gene>
    <name evidence="1" type="ORF">H5410_063747</name>
</gene>
<dbReference type="PANTHER" id="PTHR31170">
    <property type="entry name" value="BNAC04G53230D PROTEIN"/>
    <property type="match status" value="1"/>
</dbReference>
<accession>A0A9J5WER9</accession>
<protein>
    <submittedName>
        <fullName evidence="1">Uncharacterized protein</fullName>
    </submittedName>
</protein>
<evidence type="ECO:0000313" key="1">
    <source>
        <dbReference type="EMBL" id="KAG5573981.1"/>
    </source>
</evidence>
<dbReference type="Pfam" id="PF03140">
    <property type="entry name" value="DUF247"/>
    <property type="match status" value="1"/>
</dbReference>
<dbReference type="EMBL" id="JACXVP010000012">
    <property type="protein sequence ID" value="KAG5573981.1"/>
    <property type="molecule type" value="Genomic_DNA"/>
</dbReference>
<dbReference type="AlphaFoldDB" id="A0A9J5WER9"/>
<reference evidence="1 2" key="1">
    <citation type="submission" date="2020-09" db="EMBL/GenBank/DDBJ databases">
        <title>De no assembly of potato wild relative species, Solanum commersonii.</title>
        <authorList>
            <person name="Cho K."/>
        </authorList>
    </citation>
    <scope>NUCLEOTIDE SEQUENCE [LARGE SCALE GENOMIC DNA]</scope>
    <source>
        <strain evidence="1">LZ3.2</strain>
        <tissue evidence="1">Leaf</tissue>
    </source>
</reference>
<dbReference type="Proteomes" id="UP000824120">
    <property type="component" value="Chromosome 12"/>
</dbReference>
<dbReference type="PANTHER" id="PTHR31170:SF20">
    <property type="entry name" value="DUF247 DOMAIN PROTEIN"/>
    <property type="match status" value="1"/>
</dbReference>
<comment type="caution">
    <text evidence="1">The sequence shown here is derived from an EMBL/GenBank/DDBJ whole genome shotgun (WGS) entry which is preliminary data.</text>
</comment>
<dbReference type="InterPro" id="IPR004158">
    <property type="entry name" value="DUF247_pln"/>
</dbReference>
<sequence length="422" mass="49412">MSQGKMKEGDISYTNVKRNEDELRDIVPEEEDLAQSIDEKMKNVSSFRRFNRVPQELKKGSEYSYTPTLVSIGPFHHGVDNLKTMEEHKWCYLNTLVSRKPINTQTILDNCVKTLRNLEDKARKCYGENTFEQIGSNEFVQMMLLDSCFLIELFIKFVIKGFRRRDDILFINYDMFFRLRCDLILLENQIPFFILHQMFNLVPIPKECTYSLMQLALLFFRKLIPGDGLVTIEKFGPNVHHILDLIHHCYLPTSPQVHSNGTQKHMHNVLHLHDVGIKFKKAISDSVMNVRFTKDRVLEIPSLKIHSYSEILFKNMVALEQCGTFRSGTKHVASYVYLMKSLVRSADDASYLTDREILDSRLYNDDEIFKLMMRLHVEFDVKEFYYSGLCEKVNGYKKKNKWKKCSQKISNVYKKTAKGISC</sequence>
<name>A0A9J5WER9_SOLCO</name>
<keyword evidence="2" id="KW-1185">Reference proteome</keyword>